<evidence type="ECO:0000256" key="2">
    <source>
        <dbReference type="ARBA" id="ARBA00022723"/>
    </source>
</evidence>
<dbReference type="PRINTS" id="PR00599">
    <property type="entry name" value="MAPEPTIDASE"/>
</dbReference>
<keyword evidence="2" id="KW-0479">Metal-binding</keyword>
<dbReference type="Pfam" id="PF00557">
    <property type="entry name" value="Peptidase_M24"/>
    <property type="match status" value="1"/>
</dbReference>
<dbReference type="OrthoDB" id="9806388at2"/>
<dbReference type="GO" id="GO:0004177">
    <property type="term" value="F:aminopeptidase activity"/>
    <property type="evidence" value="ECO:0007669"/>
    <property type="project" value="UniProtKB-KW"/>
</dbReference>
<gene>
    <name evidence="6" type="ORF">SAMN03080606_03396</name>
</gene>
<reference evidence="6 7" key="1">
    <citation type="submission" date="2016-10" db="EMBL/GenBank/DDBJ databases">
        <authorList>
            <person name="de Groot N.N."/>
        </authorList>
    </citation>
    <scope>NUCLEOTIDE SEQUENCE [LARGE SCALE GENOMIC DNA]</scope>
    <source>
        <strain evidence="6 7">DSM 18978</strain>
    </source>
</reference>
<dbReference type="GO" id="GO:0008235">
    <property type="term" value="F:metalloexopeptidase activity"/>
    <property type="evidence" value="ECO:0007669"/>
    <property type="project" value="UniProtKB-ARBA"/>
</dbReference>
<keyword evidence="3" id="KW-0378">Hydrolase</keyword>
<evidence type="ECO:0000313" key="6">
    <source>
        <dbReference type="EMBL" id="SCY98506.1"/>
    </source>
</evidence>
<dbReference type="PANTHER" id="PTHR46112">
    <property type="entry name" value="AMINOPEPTIDASE"/>
    <property type="match status" value="1"/>
</dbReference>
<dbReference type="SUPFAM" id="SSF55920">
    <property type="entry name" value="Creatinase/aminopeptidase"/>
    <property type="match status" value="1"/>
</dbReference>
<evidence type="ECO:0000259" key="5">
    <source>
        <dbReference type="Pfam" id="PF01321"/>
    </source>
</evidence>
<name>A0A1G5KD54_9FIRM</name>
<dbReference type="RefSeq" id="WP_091545846.1">
    <property type="nucleotide sequence ID" value="NZ_FMUS01000026.1"/>
</dbReference>
<evidence type="ECO:0000313" key="7">
    <source>
        <dbReference type="Proteomes" id="UP000198636"/>
    </source>
</evidence>
<dbReference type="AlphaFoldDB" id="A0A1G5KD54"/>
<dbReference type="InterPro" id="IPR001714">
    <property type="entry name" value="Pept_M24_MAP"/>
</dbReference>
<evidence type="ECO:0000256" key="3">
    <source>
        <dbReference type="ARBA" id="ARBA00022801"/>
    </source>
</evidence>
<organism evidence="6 7">
    <name type="scientific">Alkaliphilus peptidifermentans DSM 18978</name>
    <dbReference type="NCBI Taxonomy" id="1120976"/>
    <lineage>
        <taxon>Bacteria</taxon>
        <taxon>Bacillati</taxon>
        <taxon>Bacillota</taxon>
        <taxon>Clostridia</taxon>
        <taxon>Peptostreptococcales</taxon>
        <taxon>Natronincolaceae</taxon>
        <taxon>Alkaliphilus</taxon>
    </lineage>
</organism>
<dbReference type="Proteomes" id="UP000198636">
    <property type="component" value="Unassembled WGS sequence"/>
</dbReference>
<comment type="similarity">
    <text evidence="1">Belongs to the peptidase M24B family.</text>
</comment>
<feature type="domain" description="Creatinase N-terminal" evidence="5">
    <location>
        <begin position="3"/>
        <end position="126"/>
    </location>
</feature>
<keyword evidence="7" id="KW-1185">Reference proteome</keyword>
<sequence length="352" mass="38910">MSRIEKIRGLLKDLDIDGVLLYKPENRLYASGFTGSTGYVFITDTEAKFFTDFRYLQQAASQCSGFDIVEISRANPITNLLKQFSINKIGFEEDFVTYGQHADLSEKLDKIELIPLKGAVLKLRSIKSPDELQFIEKAASIADLAFQHILTYIKTGLTEKEVALELEYFMKKNGASGLSFESIVASGKRSSLPHGIASDKVIEEGDLITLDFGCVYRGYSSDMTRSFIIGDATEKQKEIYDIVLESQLRSLNGVKPGIRGADLDKIARDYITEMGFGECFGHGLGHGVGLEVHELPHVNQLGDAPMEPGMVITIEPGIYIPDYGGVRIEDLVVVTEDGFKVLSNSTKELIVL</sequence>
<keyword evidence="6" id="KW-0031">Aminopeptidase</keyword>
<dbReference type="Gene3D" id="3.40.350.10">
    <property type="entry name" value="Creatinase/prolidase N-terminal domain"/>
    <property type="match status" value="1"/>
</dbReference>
<proteinExistence type="inferred from homology"/>
<dbReference type="InterPro" id="IPR000994">
    <property type="entry name" value="Pept_M24"/>
</dbReference>
<dbReference type="STRING" id="1120976.SAMN03080606_03396"/>
<dbReference type="Pfam" id="PF01321">
    <property type="entry name" value="Creatinase_N"/>
    <property type="match status" value="1"/>
</dbReference>
<dbReference type="EMBL" id="FMUS01000026">
    <property type="protein sequence ID" value="SCY98506.1"/>
    <property type="molecule type" value="Genomic_DNA"/>
</dbReference>
<dbReference type="PROSITE" id="PS00491">
    <property type="entry name" value="PROLINE_PEPTIDASE"/>
    <property type="match status" value="1"/>
</dbReference>
<dbReference type="PANTHER" id="PTHR46112:SF3">
    <property type="entry name" value="AMINOPEPTIDASE YPDF"/>
    <property type="match status" value="1"/>
</dbReference>
<dbReference type="Gene3D" id="3.90.230.10">
    <property type="entry name" value="Creatinase/methionine aminopeptidase superfamily"/>
    <property type="match status" value="1"/>
</dbReference>
<accession>A0A1G5KD54</accession>
<dbReference type="InterPro" id="IPR001131">
    <property type="entry name" value="Peptidase_M24B_aminopep-P_CS"/>
</dbReference>
<evidence type="ECO:0000259" key="4">
    <source>
        <dbReference type="Pfam" id="PF00557"/>
    </source>
</evidence>
<dbReference type="InterPro" id="IPR036005">
    <property type="entry name" value="Creatinase/aminopeptidase-like"/>
</dbReference>
<evidence type="ECO:0000256" key="1">
    <source>
        <dbReference type="ARBA" id="ARBA00008766"/>
    </source>
</evidence>
<keyword evidence="6" id="KW-0645">Protease</keyword>
<feature type="domain" description="Peptidase M24" evidence="4">
    <location>
        <begin position="135"/>
        <end position="336"/>
    </location>
</feature>
<dbReference type="InterPro" id="IPR029149">
    <property type="entry name" value="Creatin/AminoP/Spt16_N"/>
</dbReference>
<dbReference type="InterPro" id="IPR050659">
    <property type="entry name" value="Peptidase_M24B"/>
</dbReference>
<dbReference type="CDD" id="cd01092">
    <property type="entry name" value="APP-like"/>
    <property type="match status" value="1"/>
</dbReference>
<dbReference type="FunFam" id="3.90.230.10:FF:000014">
    <property type="entry name" value="Aminopeptidase P family protein"/>
    <property type="match status" value="1"/>
</dbReference>
<dbReference type="InterPro" id="IPR000587">
    <property type="entry name" value="Creatinase_N"/>
</dbReference>
<dbReference type="GO" id="GO:0046872">
    <property type="term" value="F:metal ion binding"/>
    <property type="evidence" value="ECO:0007669"/>
    <property type="project" value="UniProtKB-KW"/>
</dbReference>
<protein>
    <submittedName>
        <fullName evidence="6">Xaa-Pro aminopeptidase</fullName>
    </submittedName>
</protein>